<keyword evidence="9" id="KW-0496">Mitochondrion</keyword>
<sequence>MFALRPVTRAALPLLKRSYAEAAPATASKLKLSLVLPHQTLFSSSEVTQVNIPASSGNMGILSGHVPTLEALTPGLVEVIEGANGSKKWFISSGFASVHPNNELTINAVEAYDIADFDASAVKSSLAAAKQTLSSTTSEYAKAEAQVEVDVLTVLEAAVKA</sequence>
<evidence type="ECO:0000256" key="10">
    <source>
        <dbReference type="ARBA" id="ARBA00023136"/>
    </source>
</evidence>
<evidence type="ECO:0000256" key="4">
    <source>
        <dbReference type="ARBA" id="ARBA00022448"/>
    </source>
</evidence>
<evidence type="ECO:0000256" key="1">
    <source>
        <dbReference type="ARBA" id="ARBA00004273"/>
    </source>
</evidence>
<evidence type="ECO:0000256" key="6">
    <source>
        <dbReference type="ARBA" id="ARBA00022792"/>
    </source>
</evidence>
<dbReference type="InterPro" id="IPR001469">
    <property type="entry name" value="ATP_synth_F1_dsu/esu"/>
</dbReference>
<dbReference type="PANTHER" id="PTHR13822:SF7">
    <property type="entry name" value="ATP SYNTHASE SUBUNIT DELTA, MITOCHONDRIAL"/>
    <property type="match status" value="1"/>
</dbReference>
<evidence type="ECO:0000256" key="9">
    <source>
        <dbReference type="ARBA" id="ARBA00023128"/>
    </source>
</evidence>
<organism evidence="15">
    <name type="scientific">Phaffia rhodozyma</name>
    <name type="common">Yeast</name>
    <name type="synonym">Xanthophyllomyces dendrorhous</name>
    <dbReference type="NCBI Taxonomy" id="264483"/>
    <lineage>
        <taxon>Eukaryota</taxon>
        <taxon>Fungi</taxon>
        <taxon>Dikarya</taxon>
        <taxon>Basidiomycota</taxon>
        <taxon>Agaricomycotina</taxon>
        <taxon>Tremellomycetes</taxon>
        <taxon>Cystofilobasidiales</taxon>
        <taxon>Mrakiaceae</taxon>
        <taxon>Phaffia</taxon>
    </lineage>
</organism>
<evidence type="ECO:0000256" key="12">
    <source>
        <dbReference type="ARBA" id="ARBA00023310"/>
    </source>
</evidence>
<keyword evidence="6" id="KW-0999">Mitochondrion inner membrane</keyword>
<dbReference type="Pfam" id="PF02823">
    <property type="entry name" value="ATP-synt_DE_N"/>
    <property type="match status" value="1"/>
</dbReference>
<dbReference type="SUPFAM" id="SSF51344">
    <property type="entry name" value="Epsilon subunit of F1F0-ATP synthase N-terminal domain"/>
    <property type="match status" value="1"/>
</dbReference>
<dbReference type="NCBIfam" id="TIGR01216">
    <property type="entry name" value="ATP_synt_epsi"/>
    <property type="match status" value="1"/>
</dbReference>
<dbReference type="CDD" id="cd12152">
    <property type="entry name" value="F1-ATPase_delta"/>
    <property type="match status" value="1"/>
</dbReference>
<dbReference type="InterPro" id="IPR020546">
    <property type="entry name" value="ATP_synth_F1_dsu/esu_N"/>
</dbReference>
<keyword evidence="8" id="KW-0406">Ion transport</keyword>
<dbReference type="GO" id="GO:0005743">
    <property type="term" value="C:mitochondrial inner membrane"/>
    <property type="evidence" value="ECO:0007669"/>
    <property type="project" value="UniProtKB-SubCell"/>
</dbReference>
<dbReference type="PANTHER" id="PTHR13822">
    <property type="entry name" value="ATP SYNTHASE DELTA/EPSILON CHAIN"/>
    <property type="match status" value="1"/>
</dbReference>
<evidence type="ECO:0000256" key="2">
    <source>
        <dbReference type="ARBA" id="ARBA00005712"/>
    </source>
</evidence>
<evidence type="ECO:0000256" key="13">
    <source>
        <dbReference type="ARBA" id="ARBA00031669"/>
    </source>
</evidence>
<keyword evidence="10" id="KW-0472">Membrane</keyword>
<evidence type="ECO:0000259" key="14">
    <source>
        <dbReference type="Pfam" id="PF02823"/>
    </source>
</evidence>
<keyword evidence="12" id="KW-0066">ATP synthesis</keyword>
<name>A0A0F7SPQ1_PHARH</name>
<reference evidence="15" key="1">
    <citation type="submission" date="2014-08" db="EMBL/GenBank/DDBJ databases">
        <authorList>
            <person name="Sharma Rahul"/>
            <person name="Thines Marco"/>
        </authorList>
    </citation>
    <scope>NUCLEOTIDE SEQUENCE</scope>
</reference>
<evidence type="ECO:0000313" key="15">
    <source>
        <dbReference type="EMBL" id="CED82098.1"/>
    </source>
</evidence>
<dbReference type="AlphaFoldDB" id="A0A0F7SPQ1"/>
<dbReference type="InterPro" id="IPR036771">
    <property type="entry name" value="ATPsynth_dsu/esu_N"/>
</dbReference>
<dbReference type="Gene3D" id="2.60.15.10">
    <property type="entry name" value="F0F1 ATP synthase delta/epsilon subunit, N-terminal"/>
    <property type="match status" value="1"/>
</dbReference>
<evidence type="ECO:0000256" key="8">
    <source>
        <dbReference type="ARBA" id="ARBA00023065"/>
    </source>
</evidence>
<dbReference type="EMBL" id="LN483124">
    <property type="protein sequence ID" value="CED82098.1"/>
    <property type="molecule type" value="Genomic_DNA"/>
</dbReference>
<accession>A0A0F7SPQ1</accession>
<dbReference type="FunFam" id="2.60.15.10:FF:000003">
    <property type="entry name" value="ATP synthase subunit delta, mitochondrial"/>
    <property type="match status" value="1"/>
</dbReference>
<proteinExistence type="inferred from homology"/>
<evidence type="ECO:0000256" key="11">
    <source>
        <dbReference type="ARBA" id="ARBA00023196"/>
    </source>
</evidence>
<evidence type="ECO:0000256" key="3">
    <source>
        <dbReference type="ARBA" id="ARBA00016960"/>
    </source>
</evidence>
<keyword evidence="11" id="KW-0139">CF(1)</keyword>
<keyword evidence="4" id="KW-0813">Transport</keyword>
<dbReference type="GO" id="GO:0046933">
    <property type="term" value="F:proton-transporting ATP synthase activity, rotational mechanism"/>
    <property type="evidence" value="ECO:0007669"/>
    <property type="project" value="InterPro"/>
</dbReference>
<keyword evidence="5" id="KW-0375">Hydrogen ion transport</keyword>
<dbReference type="GO" id="GO:0045259">
    <property type="term" value="C:proton-transporting ATP synthase complex"/>
    <property type="evidence" value="ECO:0007669"/>
    <property type="project" value="UniProtKB-KW"/>
</dbReference>
<evidence type="ECO:0000256" key="7">
    <source>
        <dbReference type="ARBA" id="ARBA00022946"/>
    </source>
</evidence>
<keyword evidence="7" id="KW-0809">Transit peptide</keyword>
<dbReference type="HAMAP" id="MF_00530">
    <property type="entry name" value="ATP_synth_epsil_bac"/>
    <property type="match status" value="1"/>
</dbReference>
<comment type="subcellular location">
    <subcellularLocation>
        <location evidence="1">Mitochondrion inner membrane</location>
    </subcellularLocation>
</comment>
<comment type="similarity">
    <text evidence="2">Belongs to the ATPase epsilon chain family.</text>
</comment>
<feature type="domain" description="ATP synthase F1 complex delta/epsilon subunit N-terminal" evidence="14">
    <location>
        <begin position="30"/>
        <end position="109"/>
    </location>
</feature>
<protein>
    <recommendedName>
        <fullName evidence="3">ATP synthase subunit delta, mitochondrial</fullName>
    </recommendedName>
    <alternativeName>
        <fullName evidence="13">F-ATPase delta subunit</fullName>
    </alternativeName>
</protein>
<evidence type="ECO:0000256" key="5">
    <source>
        <dbReference type="ARBA" id="ARBA00022781"/>
    </source>
</evidence>
<dbReference type="Gene3D" id="1.20.5.440">
    <property type="entry name" value="ATP synthase delta/epsilon subunit, C-terminal domain"/>
    <property type="match status" value="1"/>
</dbReference>